<organism evidence="2">
    <name type="scientific">Anopheles darlingi</name>
    <name type="common">Mosquito</name>
    <dbReference type="NCBI Taxonomy" id="43151"/>
    <lineage>
        <taxon>Eukaryota</taxon>
        <taxon>Metazoa</taxon>
        <taxon>Ecdysozoa</taxon>
        <taxon>Arthropoda</taxon>
        <taxon>Hexapoda</taxon>
        <taxon>Insecta</taxon>
        <taxon>Pterygota</taxon>
        <taxon>Neoptera</taxon>
        <taxon>Endopterygota</taxon>
        <taxon>Diptera</taxon>
        <taxon>Nematocera</taxon>
        <taxon>Culicoidea</taxon>
        <taxon>Culicidae</taxon>
        <taxon>Anophelinae</taxon>
        <taxon>Anopheles</taxon>
    </lineage>
</organism>
<feature type="chain" id="PRO_5014837683" description="Secreted protein" evidence="1">
    <location>
        <begin position="19"/>
        <end position="81"/>
    </location>
</feature>
<proteinExistence type="predicted"/>
<evidence type="ECO:0000256" key="1">
    <source>
        <dbReference type="SAM" id="SignalP"/>
    </source>
</evidence>
<name>A0A2M4DQX7_ANODA</name>
<dbReference type="EMBL" id="GGFL01015380">
    <property type="protein sequence ID" value="MBW79558.1"/>
    <property type="molecule type" value="Transcribed_RNA"/>
</dbReference>
<protein>
    <recommendedName>
        <fullName evidence="3">Secreted protein</fullName>
    </recommendedName>
</protein>
<accession>A0A2M4DQX7</accession>
<evidence type="ECO:0008006" key="3">
    <source>
        <dbReference type="Google" id="ProtNLM"/>
    </source>
</evidence>
<dbReference type="AlphaFoldDB" id="A0A2M4DQX7"/>
<reference evidence="2" key="1">
    <citation type="submission" date="2018-01" db="EMBL/GenBank/DDBJ databases">
        <title>An insight into the sialome of Amazonian anophelines.</title>
        <authorList>
            <person name="Ribeiro J.M."/>
            <person name="Scarpassa V."/>
            <person name="Calvo E."/>
        </authorList>
    </citation>
    <scope>NUCLEOTIDE SEQUENCE</scope>
</reference>
<evidence type="ECO:0000313" key="2">
    <source>
        <dbReference type="EMBL" id="MBW79558.1"/>
    </source>
</evidence>
<keyword evidence="1" id="KW-0732">Signal</keyword>
<sequence>MGRMILLFIPLFTLSGSAILLLPPLKKPHRGHYRVISATTTATATATTMATFELFLFSRQMVGGDSASIVFEPEAKPTTDR</sequence>
<feature type="signal peptide" evidence="1">
    <location>
        <begin position="1"/>
        <end position="18"/>
    </location>
</feature>